<reference evidence="1 2" key="1">
    <citation type="submission" date="2023-07" db="EMBL/GenBank/DDBJ databases">
        <authorList>
            <person name="Girao M."/>
            <person name="Carvalho M.F."/>
        </authorList>
    </citation>
    <scope>NUCLEOTIDE SEQUENCE [LARGE SCALE GENOMIC DNA]</scope>
    <source>
        <strain evidence="1 2">YIM65754</strain>
    </source>
</reference>
<dbReference type="EMBL" id="JAUTXY010000007">
    <property type="protein sequence ID" value="MEE2059113.1"/>
    <property type="molecule type" value="Genomic_DNA"/>
</dbReference>
<sequence length="93" mass="10162">MRKNLRFVTVAGTVIGSRPSFHMGTNSLAKPTRSCDMNALGTTQRPITGLTMLVRSRQPKVVSEEDAKELSELIPTGALIDVTGAGHSRRRRQ</sequence>
<dbReference type="Proteomes" id="UP001336020">
    <property type="component" value="Unassembled WGS sequence"/>
</dbReference>
<evidence type="ECO:0000313" key="2">
    <source>
        <dbReference type="Proteomes" id="UP001336020"/>
    </source>
</evidence>
<name>A0ABU7LC41_9NOCA</name>
<proteinExistence type="predicted"/>
<evidence type="ECO:0000313" key="1">
    <source>
        <dbReference type="EMBL" id="MEE2059113.1"/>
    </source>
</evidence>
<protein>
    <submittedName>
        <fullName evidence="1">Uncharacterized protein</fullName>
    </submittedName>
</protein>
<organism evidence="1 2">
    <name type="scientific">Rhodococcus artemisiae</name>
    <dbReference type="NCBI Taxonomy" id="714159"/>
    <lineage>
        <taxon>Bacteria</taxon>
        <taxon>Bacillati</taxon>
        <taxon>Actinomycetota</taxon>
        <taxon>Actinomycetes</taxon>
        <taxon>Mycobacteriales</taxon>
        <taxon>Nocardiaceae</taxon>
        <taxon>Rhodococcus</taxon>
    </lineage>
</organism>
<accession>A0ABU7LC41</accession>
<gene>
    <name evidence="1" type="ORF">Q7514_16455</name>
</gene>
<dbReference type="RefSeq" id="WP_330134360.1">
    <property type="nucleotide sequence ID" value="NZ_JAUTXY010000007.1"/>
</dbReference>
<keyword evidence="2" id="KW-1185">Reference proteome</keyword>
<comment type="caution">
    <text evidence="1">The sequence shown here is derived from an EMBL/GenBank/DDBJ whole genome shotgun (WGS) entry which is preliminary data.</text>
</comment>